<organism evidence="1 2">
    <name type="scientific">Rotaria sordida</name>
    <dbReference type="NCBI Taxonomy" id="392033"/>
    <lineage>
        <taxon>Eukaryota</taxon>
        <taxon>Metazoa</taxon>
        <taxon>Spiralia</taxon>
        <taxon>Gnathifera</taxon>
        <taxon>Rotifera</taxon>
        <taxon>Eurotatoria</taxon>
        <taxon>Bdelloidea</taxon>
        <taxon>Philodinida</taxon>
        <taxon>Philodinidae</taxon>
        <taxon>Rotaria</taxon>
    </lineage>
</organism>
<dbReference type="EMBL" id="CAJOBE010019542">
    <property type="protein sequence ID" value="CAF4229894.1"/>
    <property type="molecule type" value="Genomic_DNA"/>
</dbReference>
<proteinExistence type="predicted"/>
<feature type="non-terminal residue" evidence="1">
    <location>
        <position position="1"/>
    </location>
</feature>
<comment type="caution">
    <text evidence="1">The sequence shown here is derived from an EMBL/GenBank/DDBJ whole genome shotgun (WGS) entry which is preliminary data.</text>
</comment>
<evidence type="ECO:0000313" key="1">
    <source>
        <dbReference type="EMBL" id="CAF4229894.1"/>
    </source>
</evidence>
<accession>A0A820DCC3</accession>
<evidence type="ECO:0000313" key="2">
    <source>
        <dbReference type="Proteomes" id="UP000663874"/>
    </source>
</evidence>
<protein>
    <submittedName>
        <fullName evidence="1">Uncharacterized protein</fullName>
    </submittedName>
</protein>
<gene>
    <name evidence="1" type="ORF">FNK824_LOCUS37661</name>
</gene>
<dbReference type="AlphaFoldDB" id="A0A820DCC3"/>
<sequence length="25" mass="2866">RLTDIFELNSSIPDIDNIGFIRSTE</sequence>
<name>A0A820DCC3_9BILA</name>
<reference evidence="1" key="1">
    <citation type="submission" date="2021-02" db="EMBL/GenBank/DDBJ databases">
        <authorList>
            <person name="Nowell W R."/>
        </authorList>
    </citation>
    <scope>NUCLEOTIDE SEQUENCE</scope>
</reference>
<dbReference type="Proteomes" id="UP000663874">
    <property type="component" value="Unassembled WGS sequence"/>
</dbReference>